<evidence type="ECO:0000256" key="1">
    <source>
        <dbReference type="SAM" id="SignalP"/>
    </source>
</evidence>
<dbReference type="Gene3D" id="1.25.40.10">
    <property type="entry name" value="Tetratricopeptide repeat domain"/>
    <property type="match status" value="1"/>
</dbReference>
<evidence type="ECO:0000313" key="3">
    <source>
        <dbReference type="Proteomes" id="UP000621447"/>
    </source>
</evidence>
<keyword evidence="1" id="KW-0732">Signal</keyword>
<protein>
    <submittedName>
        <fullName evidence="2">Tetratricopeptide repeat protein</fullName>
    </submittedName>
</protein>
<dbReference type="InterPro" id="IPR011990">
    <property type="entry name" value="TPR-like_helical_dom_sf"/>
</dbReference>
<dbReference type="Pfam" id="PF14559">
    <property type="entry name" value="TPR_19"/>
    <property type="match status" value="1"/>
</dbReference>
<keyword evidence="3" id="KW-1185">Reference proteome</keyword>
<dbReference type="EMBL" id="JABULH010000001">
    <property type="protein sequence ID" value="NTS64277.1"/>
    <property type="molecule type" value="Genomic_DNA"/>
</dbReference>
<sequence length="113" mass="11893">MRICSLLVVAGLLATPALAKDRSGYTAIAAGNLSQAEATLSAERAIYPRRPEVLLNLAAVYARTNRNSQARALYDDVLAAQPVALELADGGTMSSHDVAQRGLSRLGETLAAR</sequence>
<feature type="chain" id="PRO_5045264506" evidence="1">
    <location>
        <begin position="20"/>
        <end position="113"/>
    </location>
</feature>
<feature type="signal peptide" evidence="1">
    <location>
        <begin position="1"/>
        <end position="19"/>
    </location>
</feature>
<dbReference type="Proteomes" id="UP000621447">
    <property type="component" value="Unassembled WGS sequence"/>
</dbReference>
<reference evidence="2 3" key="1">
    <citation type="submission" date="2020-06" db="EMBL/GenBank/DDBJ databases">
        <title>Sphingomonas hominis sp. nov., a member of the Sphingomonas, isolated from the hair of a 22-year-old girl.</title>
        <authorList>
            <person name="Zhang D.-F."/>
            <person name="Cui X.-W."/>
        </authorList>
    </citation>
    <scope>NUCLEOTIDE SEQUENCE [LARGE SCALE GENOMIC DNA]</scope>
    <source>
        <strain evidence="2 3">HHU CXW</strain>
    </source>
</reference>
<dbReference type="RefSeq" id="WP_174192312.1">
    <property type="nucleotide sequence ID" value="NZ_JABULH010000001.1"/>
</dbReference>
<organism evidence="2 3">
    <name type="scientific">Sphingomonas hominis</name>
    <dbReference type="NCBI Taxonomy" id="2741495"/>
    <lineage>
        <taxon>Bacteria</taxon>
        <taxon>Pseudomonadati</taxon>
        <taxon>Pseudomonadota</taxon>
        <taxon>Alphaproteobacteria</taxon>
        <taxon>Sphingomonadales</taxon>
        <taxon>Sphingomonadaceae</taxon>
        <taxon>Sphingomonas</taxon>
    </lineage>
</organism>
<dbReference type="SUPFAM" id="SSF48452">
    <property type="entry name" value="TPR-like"/>
    <property type="match status" value="1"/>
</dbReference>
<accession>A0ABX2JIL0</accession>
<proteinExistence type="predicted"/>
<gene>
    <name evidence="2" type="ORF">HRV97_03765</name>
</gene>
<name>A0ABX2JIL0_9SPHN</name>
<evidence type="ECO:0000313" key="2">
    <source>
        <dbReference type="EMBL" id="NTS64277.1"/>
    </source>
</evidence>
<comment type="caution">
    <text evidence="2">The sequence shown here is derived from an EMBL/GenBank/DDBJ whole genome shotgun (WGS) entry which is preliminary data.</text>
</comment>